<comment type="caution">
    <text evidence="1">The sequence shown here is derived from an EMBL/GenBank/DDBJ whole genome shotgun (WGS) entry which is preliminary data.</text>
</comment>
<reference evidence="2" key="1">
    <citation type="submission" date="2018-02" db="EMBL/GenBank/DDBJ databases">
        <authorList>
            <person name="Moore K."/>
            <person name="Momper L."/>
        </authorList>
    </citation>
    <scope>NUCLEOTIDE SEQUENCE [LARGE SCALE GENOMIC DNA]</scope>
    <source>
        <strain evidence="2">ULC18</strain>
    </source>
</reference>
<dbReference type="Proteomes" id="UP000239576">
    <property type="component" value="Unassembled WGS sequence"/>
</dbReference>
<sequence length="66" mass="8010">MNGSMDNELQISNITRQGHHDWRNRLKTKFQQNVKFLEQSTIFRYYQKLKMGVKSFPSTRYSVLRQ</sequence>
<reference evidence="1 2" key="2">
    <citation type="submission" date="2018-03" db="EMBL/GenBank/DDBJ databases">
        <title>The ancient ancestry and fast evolution of plastids.</title>
        <authorList>
            <person name="Moore K.R."/>
            <person name="Magnabosco C."/>
            <person name="Momper L."/>
            <person name="Gold D.A."/>
            <person name="Bosak T."/>
            <person name="Fournier G.P."/>
        </authorList>
    </citation>
    <scope>NUCLEOTIDE SEQUENCE [LARGE SCALE GENOMIC DNA]</scope>
    <source>
        <strain evidence="1 2">ULC18</strain>
    </source>
</reference>
<dbReference type="EMBL" id="PVWK01000124">
    <property type="protein sequence ID" value="PSB25521.1"/>
    <property type="molecule type" value="Genomic_DNA"/>
</dbReference>
<name>A0A2T1DYK5_9CYAN</name>
<keyword evidence="2" id="KW-1185">Reference proteome</keyword>
<protein>
    <submittedName>
        <fullName evidence="1">Uncharacterized protein</fullName>
    </submittedName>
</protein>
<evidence type="ECO:0000313" key="2">
    <source>
        <dbReference type="Proteomes" id="UP000239576"/>
    </source>
</evidence>
<proteinExistence type="predicted"/>
<evidence type="ECO:0000313" key="1">
    <source>
        <dbReference type="EMBL" id="PSB25521.1"/>
    </source>
</evidence>
<organism evidence="1 2">
    <name type="scientific">Stenomitos frigidus ULC18</name>
    <dbReference type="NCBI Taxonomy" id="2107698"/>
    <lineage>
        <taxon>Bacteria</taxon>
        <taxon>Bacillati</taxon>
        <taxon>Cyanobacteriota</taxon>
        <taxon>Cyanophyceae</taxon>
        <taxon>Leptolyngbyales</taxon>
        <taxon>Leptolyngbyaceae</taxon>
        <taxon>Stenomitos</taxon>
    </lineage>
</organism>
<gene>
    <name evidence="1" type="ORF">C7B82_23150</name>
</gene>
<dbReference type="AlphaFoldDB" id="A0A2T1DYK5"/>
<accession>A0A2T1DYK5</accession>